<dbReference type="PANTHER" id="PTHR23422:SF11">
    <property type="entry name" value="DIPEPTIDYL PEPTIDASE 3"/>
    <property type="match status" value="1"/>
</dbReference>
<dbReference type="Pfam" id="PF03571">
    <property type="entry name" value="Peptidase_M49"/>
    <property type="match status" value="2"/>
</dbReference>
<dbReference type="Proteomes" id="UP000721861">
    <property type="component" value="Unassembled WGS sequence"/>
</dbReference>
<accession>A0ABS5KBK3</accession>
<evidence type="ECO:0000256" key="1">
    <source>
        <dbReference type="ARBA" id="ARBA00022723"/>
    </source>
</evidence>
<keyword evidence="1" id="KW-0479">Metal-binding</keyword>
<evidence type="ECO:0000256" key="2">
    <source>
        <dbReference type="ARBA" id="ARBA00022801"/>
    </source>
</evidence>
<comment type="caution">
    <text evidence="3">The sequence shown here is derived from an EMBL/GenBank/DDBJ whole genome shotgun (WGS) entry which is preliminary data.</text>
</comment>
<keyword evidence="2" id="KW-0378">Hydrolase</keyword>
<gene>
    <name evidence="3" type="ORF">KEM09_13395</name>
</gene>
<dbReference type="RefSeq" id="WP_212229034.1">
    <property type="nucleotide sequence ID" value="NZ_JAGUCN010000015.1"/>
</dbReference>
<name>A0ABS5KBK3_9BACT</name>
<protein>
    <submittedName>
        <fullName evidence="3">Dihydrofolate reductase</fullName>
    </submittedName>
</protein>
<dbReference type="PANTHER" id="PTHR23422">
    <property type="entry name" value="DIPEPTIDYL PEPTIDASE III-RELATED"/>
    <property type="match status" value="1"/>
</dbReference>
<proteinExistence type="predicted"/>
<dbReference type="EMBL" id="JAGUCN010000015">
    <property type="protein sequence ID" value="MBS2212405.1"/>
    <property type="molecule type" value="Genomic_DNA"/>
</dbReference>
<evidence type="ECO:0000313" key="3">
    <source>
        <dbReference type="EMBL" id="MBS2212405.1"/>
    </source>
</evidence>
<evidence type="ECO:0000313" key="4">
    <source>
        <dbReference type="Proteomes" id="UP000721861"/>
    </source>
</evidence>
<keyword evidence="4" id="KW-1185">Reference proteome</keyword>
<dbReference type="InterPro" id="IPR039461">
    <property type="entry name" value="Peptidase_M49"/>
</dbReference>
<organism evidence="3 4">
    <name type="scientific">Carboxylicivirga mesophila</name>
    <dbReference type="NCBI Taxonomy" id="1166478"/>
    <lineage>
        <taxon>Bacteria</taxon>
        <taxon>Pseudomonadati</taxon>
        <taxon>Bacteroidota</taxon>
        <taxon>Bacteroidia</taxon>
        <taxon>Marinilabiliales</taxon>
        <taxon>Marinilabiliaceae</taxon>
        <taxon>Carboxylicivirga</taxon>
    </lineage>
</organism>
<reference evidence="3 4" key="1">
    <citation type="journal article" date="2014" name="Int. J. Syst. Evol. Microbiol.">
        <title>Carboxylicivirga gen. nov. in the family Marinilabiliaceae with two novel species, Carboxylicivirga mesophila sp. nov. and Carboxylicivirga taeanensis sp. nov., and reclassification of Cytophaga fermentans as Saccharicrinis fermentans gen. nov., comb. nov.</title>
        <authorList>
            <person name="Yang S.H."/>
            <person name="Seo H.S."/>
            <person name="Woo J.H."/>
            <person name="Oh H.M."/>
            <person name="Jang H."/>
            <person name="Lee J.H."/>
            <person name="Kim S.J."/>
            <person name="Kwon K.K."/>
        </authorList>
    </citation>
    <scope>NUCLEOTIDE SEQUENCE [LARGE SCALE GENOMIC DNA]</scope>
    <source>
        <strain evidence="3 4">JCM 18290</strain>
    </source>
</reference>
<sequence length="657" mass="76170">MTSNNFQYQVEQFADLRILRYKIPGFDDLDLQKKLYIYYLSEAALAGRDIIWDQHNEYNLWLRDSLDTLYHSVDKADDEYTYLEIYYKRVLFSNGMHHHYSTDKLKPQFSTNKLKVWVDKLSVQQLEHLKCRSHTELFEKLEQLLFNEQEMAKRVCQDDDKDLILHSANNFYKNLTQNEAENFYNHLIDKNDAQPVSHGLNSRLIKHENEIKEEVWCIGGKYSEAIERIVHYLNKAAEVCENQQQQRVIKLLCDFYTNGDLKLFDDYSIEWLNEQSGEVDFINGFIEVYGDSLGFKATWESLVNITDKEETAKASVISANAQWFEDHSPVMNNHRKEQVSGVSMKVINAIMLGGDCYPASPLGINLPNAQWIREVHGSKSVSLNNISEAYEMASLTSGVIEEFACTKEEIELHKKYGALADHLHTHLHECVGHGSGKLEPGVRSDDLKAYGSVIEEARADLFGLYFMADEKMMELNLVPNMDVAKAQYNAYIRNGLMVQLARISKGSNIEQAHMRNRQLIAKWVLEHGQAEEVIKQHSRNNKTYYQINDYEKLRQLFGQLLREVQRIKSQGDYEAARSLVETYGVKVDKPLHEEVLNRYANLHVAPYSGFVNPKLEPVLDQQGNIMNVCVSYDEGFLEQMLRYNTEYHLEVNHKSRP</sequence>
<dbReference type="Gene3D" id="3.30.540.30">
    <property type="match status" value="2"/>
</dbReference>